<dbReference type="RefSeq" id="WP_187256591.1">
    <property type="nucleotide sequence ID" value="NZ_JBHULF010000014.1"/>
</dbReference>
<proteinExistence type="predicted"/>
<accession>A0ABR7M8C7</accession>
<sequence length="123" mass="14692">MNTLKIVIKAQYFDLIASGEKTIEYRDVTPFWTSRLFDENGKRKLYERIEFINGYNINARRMVTGFEGFTTGNNHPDQKNHPRTFHSYIDQYFRGYFFQDRAYHRHSTPASPGFFCLRLHPLD</sequence>
<protein>
    <recommendedName>
        <fullName evidence="3">ASCH domain-containing protein</fullName>
    </recommendedName>
</protein>
<evidence type="ECO:0000313" key="1">
    <source>
        <dbReference type="EMBL" id="MBC6491284.1"/>
    </source>
</evidence>
<name>A0ABR7M8C7_9BACT</name>
<reference evidence="1 2" key="1">
    <citation type="submission" date="2016-07" db="EMBL/GenBank/DDBJ databases">
        <title>Genome analysis of Flavihumibacter stibioxidans YS-17.</title>
        <authorList>
            <person name="Shi K."/>
            <person name="Han Y."/>
            <person name="Wang G."/>
        </authorList>
    </citation>
    <scope>NUCLEOTIDE SEQUENCE [LARGE SCALE GENOMIC DNA]</scope>
    <source>
        <strain evidence="1 2">YS-17</strain>
    </source>
</reference>
<organism evidence="1 2">
    <name type="scientific">Flavihumibacter stibioxidans</name>
    <dbReference type="NCBI Taxonomy" id="1834163"/>
    <lineage>
        <taxon>Bacteria</taxon>
        <taxon>Pseudomonadati</taxon>
        <taxon>Bacteroidota</taxon>
        <taxon>Chitinophagia</taxon>
        <taxon>Chitinophagales</taxon>
        <taxon>Chitinophagaceae</taxon>
        <taxon>Flavihumibacter</taxon>
    </lineage>
</organism>
<comment type="caution">
    <text evidence="1">The sequence shown here is derived from an EMBL/GenBank/DDBJ whole genome shotgun (WGS) entry which is preliminary data.</text>
</comment>
<keyword evidence="2" id="KW-1185">Reference proteome</keyword>
<dbReference type="Proteomes" id="UP000765802">
    <property type="component" value="Unassembled WGS sequence"/>
</dbReference>
<dbReference type="EMBL" id="MBUA01000012">
    <property type="protein sequence ID" value="MBC6491284.1"/>
    <property type="molecule type" value="Genomic_DNA"/>
</dbReference>
<gene>
    <name evidence="1" type="ORF">BC349_09595</name>
</gene>
<evidence type="ECO:0008006" key="3">
    <source>
        <dbReference type="Google" id="ProtNLM"/>
    </source>
</evidence>
<evidence type="ECO:0000313" key="2">
    <source>
        <dbReference type="Proteomes" id="UP000765802"/>
    </source>
</evidence>